<gene>
    <name evidence="1" type="ORF">Slati_2014000</name>
</gene>
<comment type="caution">
    <text evidence="1">The sequence shown here is derived from an EMBL/GenBank/DDBJ whole genome shotgun (WGS) entry which is preliminary data.</text>
</comment>
<dbReference type="AlphaFoldDB" id="A0AAW2WN06"/>
<protein>
    <submittedName>
        <fullName evidence="1">Pentatricopeptide repeat-containing protein, mitochondrial</fullName>
    </submittedName>
</protein>
<organism evidence="1">
    <name type="scientific">Sesamum latifolium</name>
    <dbReference type="NCBI Taxonomy" id="2727402"/>
    <lineage>
        <taxon>Eukaryota</taxon>
        <taxon>Viridiplantae</taxon>
        <taxon>Streptophyta</taxon>
        <taxon>Embryophyta</taxon>
        <taxon>Tracheophyta</taxon>
        <taxon>Spermatophyta</taxon>
        <taxon>Magnoliopsida</taxon>
        <taxon>eudicotyledons</taxon>
        <taxon>Gunneridae</taxon>
        <taxon>Pentapetalae</taxon>
        <taxon>asterids</taxon>
        <taxon>lamiids</taxon>
        <taxon>Lamiales</taxon>
        <taxon>Pedaliaceae</taxon>
        <taxon>Sesamum</taxon>
    </lineage>
</organism>
<accession>A0AAW2WN06</accession>
<name>A0AAW2WN06_9LAMI</name>
<evidence type="ECO:0000313" key="1">
    <source>
        <dbReference type="EMBL" id="KAL0442913.1"/>
    </source>
</evidence>
<dbReference type="EMBL" id="JACGWN010000007">
    <property type="protein sequence ID" value="KAL0442913.1"/>
    <property type="molecule type" value="Genomic_DNA"/>
</dbReference>
<reference evidence="1" key="2">
    <citation type="journal article" date="2024" name="Plant">
        <title>Genomic evolution and insights into agronomic trait innovations of Sesamum species.</title>
        <authorList>
            <person name="Miao H."/>
            <person name="Wang L."/>
            <person name="Qu L."/>
            <person name="Liu H."/>
            <person name="Sun Y."/>
            <person name="Le M."/>
            <person name="Wang Q."/>
            <person name="Wei S."/>
            <person name="Zheng Y."/>
            <person name="Lin W."/>
            <person name="Duan Y."/>
            <person name="Cao H."/>
            <person name="Xiong S."/>
            <person name="Wang X."/>
            <person name="Wei L."/>
            <person name="Li C."/>
            <person name="Ma Q."/>
            <person name="Ju M."/>
            <person name="Zhao R."/>
            <person name="Li G."/>
            <person name="Mu C."/>
            <person name="Tian Q."/>
            <person name="Mei H."/>
            <person name="Zhang T."/>
            <person name="Gao T."/>
            <person name="Zhang H."/>
        </authorList>
    </citation>
    <scope>NUCLEOTIDE SEQUENCE</scope>
    <source>
        <strain evidence="1">KEN1</strain>
    </source>
</reference>
<reference evidence="1" key="1">
    <citation type="submission" date="2020-06" db="EMBL/GenBank/DDBJ databases">
        <authorList>
            <person name="Li T."/>
            <person name="Hu X."/>
            <person name="Zhang T."/>
            <person name="Song X."/>
            <person name="Zhang H."/>
            <person name="Dai N."/>
            <person name="Sheng W."/>
            <person name="Hou X."/>
            <person name="Wei L."/>
        </authorList>
    </citation>
    <scope>NUCLEOTIDE SEQUENCE</scope>
    <source>
        <strain evidence="1">KEN1</strain>
        <tissue evidence="1">Leaf</tissue>
    </source>
</reference>
<proteinExistence type="predicted"/>
<sequence length="142" mass="16207">MALRCRLRSLILQQHRLLSTSNLGSNSRTRQGSKEKARAALSVICSEQNPERVVDICRSTALSPESHLDRLAYSRAISKLRESNNHEGIRGFIKDSIEQLTCRSERFVSHFIVLYGQGVLLTTLSSCSMKCRRWVLREMSRL</sequence>